<keyword evidence="2" id="KW-0418">Kinase</keyword>
<dbReference type="GO" id="GO:0005524">
    <property type="term" value="F:ATP binding"/>
    <property type="evidence" value="ECO:0007669"/>
    <property type="project" value="InterPro"/>
</dbReference>
<protein>
    <submittedName>
        <fullName evidence="2">Uridine kinase</fullName>
    </submittedName>
</protein>
<evidence type="ECO:0000313" key="2">
    <source>
        <dbReference type="EMBL" id="JAP97121.1"/>
    </source>
</evidence>
<feature type="non-terminal residue" evidence="2">
    <location>
        <position position="1"/>
    </location>
</feature>
<dbReference type="GO" id="GO:0016301">
    <property type="term" value="F:kinase activity"/>
    <property type="evidence" value="ECO:0007669"/>
    <property type="project" value="UniProtKB-KW"/>
</dbReference>
<evidence type="ECO:0000259" key="1">
    <source>
        <dbReference type="Pfam" id="PF00485"/>
    </source>
</evidence>
<dbReference type="PANTHER" id="PTHR10285">
    <property type="entry name" value="URIDINE KINASE"/>
    <property type="match status" value="1"/>
</dbReference>
<dbReference type="Gene3D" id="3.40.50.300">
    <property type="entry name" value="P-loop containing nucleotide triphosphate hydrolases"/>
    <property type="match status" value="1"/>
</dbReference>
<dbReference type="PRINTS" id="PR00988">
    <property type="entry name" value="URIDINKINASE"/>
</dbReference>
<feature type="domain" description="Phosphoribulokinase/uridine kinase" evidence="1">
    <location>
        <begin position="19"/>
        <end position="125"/>
    </location>
</feature>
<dbReference type="InterPro" id="IPR006083">
    <property type="entry name" value="PRK/URK"/>
</dbReference>
<dbReference type="SUPFAM" id="SSF52540">
    <property type="entry name" value="P-loop containing nucleoside triphosphate hydrolases"/>
    <property type="match status" value="1"/>
</dbReference>
<keyword evidence="2" id="KW-0808">Transferase</keyword>
<sequence>FLYFIVSSQPQGMSKHCLVVGIAGASGSGKTMLSTTLYDELREAFNATDVAVICEDYYYKDQTNVAFEDRLKVNYDHPDSMDHTYLIKQLQQLKCGEAVKLPQYDYCSHTRSSKTLPLSAPKVIIL</sequence>
<dbReference type="InterPro" id="IPR027417">
    <property type="entry name" value="P-loop_NTPase"/>
</dbReference>
<accession>A0A146KPD3</accession>
<dbReference type="AlphaFoldDB" id="A0A146KPD3"/>
<organism evidence="2">
    <name type="scientific">Lygus hesperus</name>
    <name type="common">Western plant bug</name>
    <dbReference type="NCBI Taxonomy" id="30085"/>
    <lineage>
        <taxon>Eukaryota</taxon>
        <taxon>Metazoa</taxon>
        <taxon>Ecdysozoa</taxon>
        <taxon>Arthropoda</taxon>
        <taxon>Hexapoda</taxon>
        <taxon>Insecta</taxon>
        <taxon>Pterygota</taxon>
        <taxon>Neoptera</taxon>
        <taxon>Paraneoptera</taxon>
        <taxon>Hemiptera</taxon>
        <taxon>Heteroptera</taxon>
        <taxon>Panheteroptera</taxon>
        <taxon>Cimicomorpha</taxon>
        <taxon>Miridae</taxon>
        <taxon>Mirini</taxon>
        <taxon>Lygus</taxon>
    </lineage>
</organism>
<dbReference type="Pfam" id="PF00485">
    <property type="entry name" value="PRK"/>
    <property type="match status" value="1"/>
</dbReference>
<gene>
    <name evidence="2" type="primary">udk</name>
    <name evidence="2" type="ORF">g.20558</name>
</gene>
<proteinExistence type="predicted"/>
<name>A0A146KPD3_LYGHE</name>
<dbReference type="EMBL" id="GDHC01021507">
    <property type="protein sequence ID" value="JAP97121.1"/>
    <property type="molecule type" value="Transcribed_RNA"/>
</dbReference>
<reference evidence="2" key="1">
    <citation type="journal article" date="2016" name="Gigascience">
        <title>De novo construction of an expanded transcriptome assembly for the western tarnished plant bug, Lygus hesperus.</title>
        <authorList>
            <person name="Tassone E.E."/>
            <person name="Geib S.M."/>
            <person name="Hall B."/>
            <person name="Fabrick J.A."/>
            <person name="Brent C.S."/>
            <person name="Hull J.J."/>
        </authorList>
    </citation>
    <scope>NUCLEOTIDE SEQUENCE</scope>
</reference>